<comment type="similarity">
    <text evidence="1">Belongs to the EamA transporter family.</text>
</comment>
<gene>
    <name evidence="4" type="ORF">GCM10009717_25510</name>
</gene>
<feature type="transmembrane region" description="Helical" evidence="2">
    <location>
        <begin position="255"/>
        <end position="273"/>
    </location>
</feature>
<keyword evidence="2" id="KW-1133">Transmembrane helix</keyword>
<protein>
    <submittedName>
        <fullName evidence="4">DMT family transporter</fullName>
    </submittedName>
</protein>
<feature type="transmembrane region" description="Helical" evidence="2">
    <location>
        <begin position="191"/>
        <end position="212"/>
    </location>
</feature>
<feature type="transmembrane region" description="Helical" evidence="2">
    <location>
        <begin position="60"/>
        <end position="80"/>
    </location>
</feature>
<keyword evidence="5" id="KW-1185">Reference proteome</keyword>
<proteinExistence type="inferred from homology"/>
<feature type="transmembrane region" description="Helical" evidence="2">
    <location>
        <begin position="278"/>
        <end position="296"/>
    </location>
</feature>
<dbReference type="InterPro" id="IPR037185">
    <property type="entry name" value="EmrE-like"/>
</dbReference>
<dbReference type="RefSeq" id="WP_157414100.1">
    <property type="nucleotide sequence ID" value="NZ_BAAAMK010000004.1"/>
</dbReference>
<comment type="caution">
    <text evidence="4">The sequence shown here is derived from an EMBL/GenBank/DDBJ whole genome shotgun (WGS) entry which is preliminary data.</text>
</comment>
<accession>A0ABP5C7I0</accession>
<dbReference type="SUPFAM" id="SSF103481">
    <property type="entry name" value="Multidrug resistance efflux transporter EmrE"/>
    <property type="match status" value="2"/>
</dbReference>
<dbReference type="EMBL" id="BAAAMK010000004">
    <property type="protein sequence ID" value="GAA1957965.1"/>
    <property type="molecule type" value="Genomic_DNA"/>
</dbReference>
<name>A0ABP5C7I0_9MICO</name>
<sequence length="297" mass="30570">MSVPALVLVLAAAVCHSAWNILAHGVSRIGMPFLWWGALASALVWLPLVPFTGGMGTADVGGLALGAGVSAVLHCGYMLVLQRGYATGMLSTVYATARGTGPLITVLVAVLALGERPSGWALVGIAAILAGVVVIGLLDRGSVRGGFAAEGTGTRRRGPDPAILWGVATGVAIAAYTLWDANVVRAWDVPPVAFMVGCTFGELVLFSALLGRRRRELGAVGRTHWVRILVFGALSPLSYILVLVAVTLAPVALVAPMREVSVVLVSAFGALVLREGRGWARIAASVIVVAGVLLIAA</sequence>
<dbReference type="Gene3D" id="1.10.3730.20">
    <property type="match status" value="1"/>
</dbReference>
<evidence type="ECO:0000313" key="4">
    <source>
        <dbReference type="EMBL" id="GAA1957965.1"/>
    </source>
</evidence>
<evidence type="ECO:0000256" key="2">
    <source>
        <dbReference type="SAM" id="Phobius"/>
    </source>
</evidence>
<reference evidence="5" key="1">
    <citation type="journal article" date="2019" name="Int. J. Syst. Evol. Microbiol.">
        <title>The Global Catalogue of Microorganisms (GCM) 10K type strain sequencing project: providing services to taxonomists for standard genome sequencing and annotation.</title>
        <authorList>
            <consortium name="The Broad Institute Genomics Platform"/>
            <consortium name="The Broad Institute Genome Sequencing Center for Infectious Disease"/>
            <person name="Wu L."/>
            <person name="Ma J."/>
        </authorList>
    </citation>
    <scope>NUCLEOTIDE SEQUENCE [LARGE SCALE GENOMIC DNA]</scope>
    <source>
        <strain evidence="5">JCM 13584</strain>
    </source>
</reference>
<dbReference type="Pfam" id="PF00892">
    <property type="entry name" value="EamA"/>
    <property type="match status" value="1"/>
</dbReference>
<keyword evidence="2" id="KW-0812">Transmembrane</keyword>
<evidence type="ECO:0000259" key="3">
    <source>
        <dbReference type="Pfam" id="PF00892"/>
    </source>
</evidence>
<dbReference type="Proteomes" id="UP001499954">
    <property type="component" value="Unassembled WGS sequence"/>
</dbReference>
<evidence type="ECO:0000256" key="1">
    <source>
        <dbReference type="ARBA" id="ARBA00007362"/>
    </source>
</evidence>
<feature type="domain" description="EamA" evidence="3">
    <location>
        <begin position="162"/>
        <end position="296"/>
    </location>
</feature>
<feature type="transmembrane region" description="Helical" evidence="2">
    <location>
        <begin position="33"/>
        <end position="53"/>
    </location>
</feature>
<feature type="transmembrane region" description="Helical" evidence="2">
    <location>
        <begin position="119"/>
        <end position="138"/>
    </location>
</feature>
<dbReference type="InterPro" id="IPR000620">
    <property type="entry name" value="EamA_dom"/>
</dbReference>
<evidence type="ECO:0000313" key="5">
    <source>
        <dbReference type="Proteomes" id="UP001499954"/>
    </source>
</evidence>
<feature type="transmembrane region" description="Helical" evidence="2">
    <location>
        <begin position="162"/>
        <end position="179"/>
    </location>
</feature>
<feature type="transmembrane region" description="Helical" evidence="2">
    <location>
        <begin position="224"/>
        <end position="249"/>
    </location>
</feature>
<keyword evidence="2" id="KW-0472">Membrane</keyword>
<organism evidence="4 5">
    <name type="scientific">Agromyces allii</name>
    <dbReference type="NCBI Taxonomy" id="393607"/>
    <lineage>
        <taxon>Bacteria</taxon>
        <taxon>Bacillati</taxon>
        <taxon>Actinomycetota</taxon>
        <taxon>Actinomycetes</taxon>
        <taxon>Micrococcales</taxon>
        <taxon>Microbacteriaceae</taxon>
        <taxon>Agromyces</taxon>
    </lineage>
</organism>